<gene>
    <name evidence="1" type="ORF">B0H15DRAFT_1027253</name>
</gene>
<accession>A0AAD6TTV7</accession>
<dbReference type="EMBL" id="JARJCN010000103">
    <property type="protein sequence ID" value="KAJ7075122.1"/>
    <property type="molecule type" value="Genomic_DNA"/>
</dbReference>
<reference evidence="1" key="1">
    <citation type="submission" date="2023-03" db="EMBL/GenBank/DDBJ databases">
        <title>Massive genome expansion in bonnet fungi (Mycena s.s.) driven by repeated elements and novel gene families across ecological guilds.</title>
        <authorList>
            <consortium name="Lawrence Berkeley National Laboratory"/>
            <person name="Harder C.B."/>
            <person name="Miyauchi S."/>
            <person name="Viragh M."/>
            <person name="Kuo A."/>
            <person name="Thoen E."/>
            <person name="Andreopoulos B."/>
            <person name="Lu D."/>
            <person name="Skrede I."/>
            <person name="Drula E."/>
            <person name="Henrissat B."/>
            <person name="Morin E."/>
            <person name="Kohler A."/>
            <person name="Barry K."/>
            <person name="LaButti K."/>
            <person name="Morin E."/>
            <person name="Salamov A."/>
            <person name="Lipzen A."/>
            <person name="Mereny Z."/>
            <person name="Hegedus B."/>
            <person name="Baldrian P."/>
            <person name="Stursova M."/>
            <person name="Weitz H."/>
            <person name="Taylor A."/>
            <person name="Grigoriev I.V."/>
            <person name="Nagy L.G."/>
            <person name="Martin F."/>
            <person name="Kauserud H."/>
        </authorList>
    </citation>
    <scope>NUCLEOTIDE SEQUENCE</scope>
    <source>
        <strain evidence="1">CBHHK173m</strain>
    </source>
</reference>
<proteinExistence type="predicted"/>
<dbReference type="AlphaFoldDB" id="A0AAD6TTV7"/>
<protein>
    <submittedName>
        <fullName evidence="1">Uncharacterized protein</fullName>
    </submittedName>
</protein>
<organism evidence="1 2">
    <name type="scientific">Mycena belliarum</name>
    <dbReference type="NCBI Taxonomy" id="1033014"/>
    <lineage>
        <taxon>Eukaryota</taxon>
        <taxon>Fungi</taxon>
        <taxon>Dikarya</taxon>
        <taxon>Basidiomycota</taxon>
        <taxon>Agaricomycotina</taxon>
        <taxon>Agaricomycetes</taxon>
        <taxon>Agaricomycetidae</taxon>
        <taxon>Agaricales</taxon>
        <taxon>Marasmiineae</taxon>
        <taxon>Mycenaceae</taxon>
        <taxon>Mycena</taxon>
    </lineage>
</organism>
<keyword evidence="2" id="KW-1185">Reference proteome</keyword>
<name>A0AAD6TTV7_9AGAR</name>
<comment type="caution">
    <text evidence="1">The sequence shown here is derived from an EMBL/GenBank/DDBJ whole genome shotgun (WGS) entry which is preliminary data.</text>
</comment>
<evidence type="ECO:0000313" key="2">
    <source>
        <dbReference type="Proteomes" id="UP001222325"/>
    </source>
</evidence>
<sequence>MLKVFWFTMDNTPPSTFSVPVPHFPYFHPKDDLSIRTVVGEPNCRTYAVLDLIKHNQHAVDAAQDWVVTSAAVKVKADTILCFRSLSVTVCTGGPLTQYIPTINKRRLTNPDTNAGPPYKLLHTKYESLC</sequence>
<evidence type="ECO:0000313" key="1">
    <source>
        <dbReference type="EMBL" id="KAJ7075122.1"/>
    </source>
</evidence>
<dbReference type="Proteomes" id="UP001222325">
    <property type="component" value="Unassembled WGS sequence"/>
</dbReference>